<reference evidence="3 4" key="1">
    <citation type="journal article" date="2023" name="G3 (Bethesda)">
        <title>A chromosome-length genome assembly and annotation of blackberry (Rubus argutus, cv. 'Hillquist').</title>
        <authorList>
            <person name="Bruna T."/>
            <person name="Aryal R."/>
            <person name="Dudchenko O."/>
            <person name="Sargent D.J."/>
            <person name="Mead D."/>
            <person name="Buti M."/>
            <person name="Cavallini A."/>
            <person name="Hytonen T."/>
            <person name="Andres J."/>
            <person name="Pham M."/>
            <person name="Weisz D."/>
            <person name="Mascagni F."/>
            <person name="Usai G."/>
            <person name="Natali L."/>
            <person name="Bassil N."/>
            <person name="Fernandez G.E."/>
            <person name="Lomsadze A."/>
            <person name="Armour M."/>
            <person name="Olukolu B."/>
            <person name="Poorten T."/>
            <person name="Britton C."/>
            <person name="Davik J."/>
            <person name="Ashrafi H."/>
            <person name="Aiden E.L."/>
            <person name="Borodovsky M."/>
            <person name="Worthington M."/>
        </authorList>
    </citation>
    <scope>NUCLEOTIDE SEQUENCE [LARGE SCALE GENOMIC DNA]</scope>
    <source>
        <strain evidence="3">PI 553951</strain>
    </source>
</reference>
<dbReference type="Pfam" id="PF03468">
    <property type="entry name" value="XS"/>
    <property type="match status" value="1"/>
</dbReference>
<feature type="region of interest" description="Disordered" evidence="1">
    <location>
        <begin position="81"/>
        <end position="105"/>
    </location>
</feature>
<keyword evidence="4" id="KW-1185">Reference proteome</keyword>
<dbReference type="Proteomes" id="UP001457282">
    <property type="component" value="Unassembled WGS sequence"/>
</dbReference>
<evidence type="ECO:0000313" key="4">
    <source>
        <dbReference type="Proteomes" id="UP001457282"/>
    </source>
</evidence>
<sequence length="999" mass="114040">MQPTRRHENFNRQQLPASKLRPHHRFESNTNAYSGGSRRGPEVHRTIRRSLSPQGLPQDHLAMSQRIGSIGSREYVWHLGGGGRTDRVPRRSRSRSPLPPHAEMRKRWQFEEENGELLRDFSPPPRPAPVHLELKHRHDTGEAGSYSVNDDMNTGRVYGSEHNDFGISKEELNESRLSAGGKLGTLSQKSIHMEDGAVRGSKSVFIEDDTVQGAYQSPPSLGPVIKQGASAGNLPSSSRTMSIHHSEQERLHYPDPVSLDRLPMSETYKEGNKPVFPTMDGFYSMMSGTHSKDFFASSSTGLRNEFQDSYRHDQHVHSLEEFSRSSRKLTDSVSMNAYRERSAVDFSRNPDSEQRNMTFYQRGSPTRVELDNDYFYPKSRGMTFDDRELPSDHLHKVMHPRVLRDYDHSRMGYERGTASRSSTMLPVVDRIDTEDYSGNSRKGNMLNNSTLQRNTPSDYPDISRISSASKQSGEHLSSGHTHGKFGRRMSQDYEISHLGAAQVCQISHLKDNYGYERDANLKFQDRQSPVSKYDSEMHRHATIREQGVRDKLGEYEPSDRVLKRKYVDEEYRSKHNPRAIVSGKWNTSREFQDLYDSGEEWIDEDIGSLYASRSARFGHNEYCKDERKYAGLDHYDEFASDDWLPSQDSLAHVQRQSVRYYKPSDLYAKGHQKYGSLSRHKLQHVDIKSGFHKKQRVWKRNDNYLEDVHGGDDNDAEPSENRVSSAAPEPSEDSEEFMQLVHEAFLTYSKQLNMHPGVRRRYMEQGKAGTLFCVVCGRSFSKEFMDTQRLVTHAFMSQKAGLRAQHLGLLKAVCALLGWSTAIPTDIVLWVPQVLPKAEALAQKEDLILWPPLIIIHNISMSDNNPENWKVVSIEVLEAFLRGKGLIRGRIKICLGKPADQSVLLVKFLGTFTGLGNAERIHKYFAEQSRGRIDFERAMSNNGKIVEAGMQGANVEERFLYGYMGIVEDLDKVDFNTRNWSLIKSKKEIQDLANAPVKP</sequence>
<feature type="compositionally biased region" description="Polar residues" evidence="1">
    <location>
        <begin position="436"/>
        <end position="457"/>
    </location>
</feature>
<feature type="region of interest" description="Disordered" evidence="1">
    <location>
        <begin position="1"/>
        <end position="43"/>
    </location>
</feature>
<feature type="compositionally biased region" description="Basic and acidic residues" evidence="1">
    <location>
        <begin position="1"/>
        <end position="10"/>
    </location>
</feature>
<dbReference type="PANTHER" id="PTHR46619:SF4">
    <property type="entry name" value="XS DOMAIN-CONTAINING PROTEIN-RELATED"/>
    <property type="match status" value="1"/>
</dbReference>
<evidence type="ECO:0000259" key="2">
    <source>
        <dbReference type="Pfam" id="PF03468"/>
    </source>
</evidence>
<dbReference type="InterPro" id="IPR038588">
    <property type="entry name" value="XS_domain_sf"/>
</dbReference>
<proteinExistence type="predicted"/>
<feature type="region of interest" description="Disordered" evidence="1">
    <location>
        <begin position="434"/>
        <end position="460"/>
    </location>
</feature>
<dbReference type="PANTHER" id="PTHR46619">
    <property type="entry name" value="RNA RECOGNITION MOTIF XS DOMAIN PROTEIN-RELATED"/>
    <property type="match status" value="1"/>
</dbReference>
<dbReference type="InterPro" id="IPR005380">
    <property type="entry name" value="XS_domain"/>
</dbReference>
<protein>
    <recommendedName>
        <fullName evidence="2">XS domain-containing protein</fullName>
    </recommendedName>
</protein>
<feature type="region of interest" description="Disordered" evidence="1">
    <location>
        <begin position="705"/>
        <end position="733"/>
    </location>
</feature>
<comment type="caution">
    <text evidence="3">The sequence shown here is derived from an EMBL/GenBank/DDBJ whole genome shotgun (WGS) entry which is preliminary data.</text>
</comment>
<dbReference type="Gene3D" id="3.30.70.2890">
    <property type="entry name" value="XS domain"/>
    <property type="match status" value="1"/>
</dbReference>
<accession>A0AAW1VYL2</accession>
<evidence type="ECO:0000313" key="3">
    <source>
        <dbReference type="EMBL" id="KAK9911974.1"/>
    </source>
</evidence>
<feature type="domain" description="XS" evidence="2">
    <location>
        <begin position="845"/>
        <end position="971"/>
    </location>
</feature>
<organism evidence="3 4">
    <name type="scientific">Rubus argutus</name>
    <name type="common">Southern blackberry</name>
    <dbReference type="NCBI Taxonomy" id="59490"/>
    <lineage>
        <taxon>Eukaryota</taxon>
        <taxon>Viridiplantae</taxon>
        <taxon>Streptophyta</taxon>
        <taxon>Embryophyta</taxon>
        <taxon>Tracheophyta</taxon>
        <taxon>Spermatophyta</taxon>
        <taxon>Magnoliopsida</taxon>
        <taxon>eudicotyledons</taxon>
        <taxon>Gunneridae</taxon>
        <taxon>Pentapetalae</taxon>
        <taxon>rosids</taxon>
        <taxon>fabids</taxon>
        <taxon>Rosales</taxon>
        <taxon>Rosaceae</taxon>
        <taxon>Rosoideae</taxon>
        <taxon>Rosoideae incertae sedis</taxon>
        <taxon>Rubus</taxon>
    </lineage>
</organism>
<evidence type="ECO:0000256" key="1">
    <source>
        <dbReference type="SAM" id="MobiDB-lite"/>
    </source>
</evidence>
<dbReference type="GO" id="GO:0031047">
    <property type="term" value="P:regulatory ncRNA-mediated gene silencing"/>
    <property type="evidence" value="ECO:0007669"/>
    <property type="project" value="InterPro"/>
</dbReference>
<dbReference type="EMBL" id="JBEDUW010000007">
    <property type="protein sequence ID" value="KAK9911974.1"/>
    <property type="molecule type" value="Genomic_DNA"/>
</dbReference>
<gene>
    <name evidence="3" type="ORF">M0R45_035851</name>
</gene>
<dbReference type="AlphaFoldDB" id="A0AAW1VYL2"/>
<name>A0AAW1VYL2_RUBAR</name>